<organism evidence="1 2">
    <name type="scientific">Entomophthora muscae</name>
    <dbReference type="NCBI Taxonomy" id="34485"/>
    <lineage>
        <taxon>Eukaryota</taxon>
        <taxon>Fungi</taxon>
        <taxon>Fungi incertae sedis</taxon>
        <taxon>Zoopagomycota</taxon>
        <taxon>Entomophthoromycotina</taxon>
        <taxon>Entomophthoromycetes</taxon>
        <taxon>Entomophthorales</taxon>
        <taxon>Entomophthoraceae</taxon>
        <taxon>Entomophthora</taxon>
    </lineage>
</organism>
<gene>
    <name evidence="1" type="ORF">DSO57_1000059</name>
</gene>
<accession>A0ACC2SM60</accession>
<dbReference type="EMBL" id="QTSX02004971">
    <property type="protein sequence ID" value="KAJ9063472.1"/>
    <property type="molecule type" value="Genomic_DNA"/>
</dbReference>
<evidence type="ECO:0000313" key="1">
    <source>
        <dbReference type="EMBL" id="KAJ9063472.1"/>
    </source>
</evidence>
<evidence type="ECO:0000313" key="2">
    <source>
        <dbReference type="Proteomes" id="UP001165960"/>
    </source>
</evidence>
<dbReference type="Proteomes" id="UP001165960">
    <property type="component" value="Unassembled WGS sequence"/>
</dbReference>
<reference evidence="1" key="1">
    <citation type="submission" date="2022-04" db="EMBL/GenBank/DDBJ databases">
        <title>Genome of the entomopathogenic fungus Entomophthora muscae.</title>
        <authorList>
            <person name="Elya C."/>
            <person name="Lovett B.R."/>
            <person name="Lee E."/>
            <person name="Macias A.M."/>
            <person name="Hajek A.E."/>
            <person name="De Bivort B.L."/>
            <person name="Kasson M.T."/>
            <person name="De Fine Licht H.H."/>
            <person name="Stajich J.E."/>
        </authorList>
    </citation>
    <scope>NUCLEOTIDE SEQUENCE</scope>
    <source>
        <strain evidence="1">Berkeley</strain>
    </source>
</reference>
<proteinExistence type="predicted"/>
<comment type="caution">
    <text evidence="1">The sequence shown here is derived from an EMBL/GenBank/DDBJ whole genome shotgun (WGS) entry which is preliminary data.</text>
</comment>
<name>A0ACC2SM60_9FUNG</name>
<keyword evidence="2" id="KW-1185">Reference proteome</keyword>
<protein>
    <submittedName>
        <fullName evidence="1">Uncharacterized protein</fullName>
    </submittedName>
</protein>
<sequence length="140" mass="15871">MQTSPLLLEKIILYKLLRTAFVDSSLNFPTLHRMFRFVYAPTIEGHLYILDQSSSFELFVARAFFAARCRSLKLESRLDVSRQCITTLLIHGNAVVIKRAKSKTTSMNLALASLLRLSLQDNFIASKCSCKQKTTPTPIE</sequence>